<dbReference type="FunFam" id="3.30.160.60:FF:000188">
    <property type="entry name" value="Zinc finger protein 787"/>
    <property type="match status" value="1"/>
</dbReference>
<feature type="domain" description="C2H2-type" evidence="13">
    <location>
        <begin position="477"/>
        <end position="499"/>
    </location>
</feature>
<dbReference type="GO" id="GO:0005634">
    <property type="term" value="C:nucleus"/>
    <property type="evidence" value="ECO:0007669"/>
    <property type="project" value="UniProtKB-SubCell"/>
</dbReference>
<evidence type="ECO:0000313" key="15">
    <source>
        <dbReference type="Proteomes" id="UP001445076"/>
    </source>
</evidence>
<dbReference type="Proteomes" id="UP001445076">
    <property type="component" value="Unassembled WGS sequence"/>
</dbReference>
<feature type="domain" description="C2H2-type" evidence="13">
    <location>
        <begin position="393"/>
        <end position="420"/>
    </location>
</feature>
<evidence type="ECO:0000259" key="13">
    <source>
        <dbReference type="PROSITE" id="PS50157"/>
    </source>
</evidence>
<evidence type="ECO:0000256" key="12">
    <source>
        <dbReference type="SAM" id="MobiDB-lite"/>
    </source>
</evidence>
<evidence type="ECO:0000256" key="7">
    <source>
        <dbReference type="ARBA" id="ARBA00023015"/>
    </source>
</evidence>
<keyword evidence="8" id="KW-0238">DNA-binding</keyword>
<comment type="similarity">
    <text evidence="2">Belongs to the krueppel C2H2-type zinc-finger protein family.</text>
</comment>
<keyword evidence="9" id="KW-0804">Transcription</keyword>
<keyword evidence="5 11" id="KW-0863">Zinc-finger</keyword>
<dbReference type="EMBL" id="JARKIK010000031">
    <property type="protein sequence ID" value="KAK8741229.1"/>
    <property type="molecule type" value="Genomic_DNA"/>
</dbReference>
<feature type="region of interest" description="Disordered" evidence="12">
    <location>
        <begin position="129"/>
        <end position="150"/>
    </location>
</feature>
<keyword evidence="6" id="KW-0862">Zinc</keyword>
<dbReference type="SUPFAM" id="SSF57667">
    <property type="entry name" value="beta-beta-alpha zinc fingers"/>
    <property type="match status" value="2"/>
</dbReference>
<evidence type="ECO:0000256" key="1">
    <source>
        <dbReference type="ARBA" id="ARBA00004123"/>
    </source>
</evidence>
<dbReference type="PANTHER" id="PTHR24394:SF48">
    <property type="entry name" value="ZINC FINGER PROTEIN 771"/>
    <property type="match status" value="1"/>
</dbReference>
<comment type="subcellular location">
    <subcellularLocation>
        <location evidence="1">Nucleus</location>
    </subcellularLocation>
</comment>
<keyword evidence="4" id="KW-0677">Repeat</keyword>
<comment type="caution">
    <text evidence="14">The sequence shown here is derived from an EMBL/GenBank/DDBJ whole genome shotgun (WGS) entry which is preliminary data.</text>
</comment>
<keyword evidence="15" id="KW-1185">Reference proteome</keyword>
<evidence type="ECO:0000256" key="4">
    <source>
        <dbReference type="ARBA" id="ARBA00022737"/>
    </source>
</evidence>
<evidence type="ECO:0000256" key="8">
    <source>
        <dbReference type="ARBA" id="ARBA00023125"/>
    </source>
</evidence>
<dbReference type="InterPro" id="IPR036236">
    <property type="entry name" value="Znf_C2H2_sf"/>
</dbReference>
<keyword evidence="7" id="KW-0805">Transcription regulation</keyword>
<feature type="non-terminal residue" evidence="14">
    <location>
        <position position="1"/>
    </location>
</feature>
<evidence type="ECO:0000256" key="2">
    <source>
        <dbReference type="ARBA" id="ARBA00006991"/>
    </source>
</evidence>
<evidence type="ECO:0000313" key="14">
    <source>
        <dbReference type="EMBL" id="KAK8741229.1"/>
    </source>
</evidence>
<feature type="compositionally biased region" description="Polar residues" evidence="12">
    <location>
        <begin position="134"/>
        <end position="145"/>
    </location>
</feature>
<evidence type="ECO:0000256" key="9">
    <source>
        <dbReference type="ARBA" id="ARBA00023163"/>
    </source>
</evidence>
<dbReference type="PROSITE" id="PS00028">
    <property type="entry name" value="ZINC_FINGER_C2H2_1"/>
    <property type="match status" value="4"/>
</dbReference>
<feature type="domain" description="C2H2-type" evidence="13">
    <location>
        <begin position="421"/>
        <end position="448"/>
    </location>
</feature>
<name>A0AAW0XNC9_CHEQU</name>
<proteinExistence type="inferred from homology"/>
<evidence type="ECO:0000256" key="10">
    <source>
        <dbReference type="ARBA" id="ARBA00023242"/>
    </source>
</evidence>
<feature type="domain" description="C2H2-type" evidence="13">
    <location>
        <begin position="449"/>
        <end position="476"/>
    </location>
</feature>
<evidence type="ECO:0000256" key="6">
    <source>
        <dbReference type="ARBA" id="ARBA00022833"/>
    </source>
</evidence>
<dbReference type="SMART" id="SM00355">
    <property type="entry name" value="ZnF_C2H2"/>
    <property type="match status" value="4"/>
</dbReference>
<dbReference type="GO" id="GO:0003677">
    <property type="term" value="F:DNA binding"/>
    <property type="evidence" value="ECO:0007669"/>
    <property type="project" value="UniProtKB-KW"/>
</dbReference>
<organism evidence="14 15">
    <name type="scientific">Cherax quadricarinatus</name>
    <name type="common">Australian red claw crayfish</name>
    <dbReference type="NCBI Taxonomy" id="27406"/>
    <lineage>
        <taxon>Eukaryota</taxon>
        <taxon>Metazoa</taxon>
        <taxon>Ecdysozoa</taxon>
        <taxon>Arthropoda</taxon>
        <taxon>Crustacea</taxon>
        <taxon>Multicrustacea</taxon>
        <taxon>Malacostraca</taxon>
        <taxon>Eumalacostraca</taxon>
        <taxon>Eucarida</taxon>
        <taxon>Decapoda</taxon>
        <taxon>Pleocyemata</taxon>
        <taxon>Astacidea</taxon>
        <taxon>Parastacoidea</taxon>
        <taxon>Parastacidae</taxon>
        <taxon>Cherax</taxon>
    </lineage>
</organism>
<dbReference type="AlphaFoldDB" id="A0AAW0XNC9"/>
<dbReference type="PANTHER" id="PTHR24394">
    <property type="entry name" value="ZINC FINGER PROTEIN"/>
    <property type="match status" value="1"/>
</dbReference>
<accession>A0AAW0XNC9</accession>
<dbReference type="PROSITE" id="PS50157">
    <property type="entry name" value="ZINC_FINGER_C2H2_2"/>
    <property type="match status" value="4"/>
</dbReference>
<keyword evidence="10" id="KW-0539">Nucleus</keyword>
<evidence type="ECO:0000256" key="11">
    <source>
        <dbReference type="PROSITE-ProRule" id="PRU00042"/>
    </source>
</evidence>
<dbReference type="FunFam" id="3.30.160.60:FF:000100">
    <property type="entry name" value="Zinc finger 45-like"/>
    <property type="match status" value="1"/>
</dbReference>
<dbReference type="Gene3D" id="3.30.160.60">
    <property type="entry name" value="Classic Zinc Finger"/>
    <property type="match status" value="3"/>
</dbReference>
<evidence type="ECO:0000256" key="5">
    <source>
        <dbReference type="ARBA" id="ARBA00022771"/>
    </source>
</evidence>
<dbReference type="GO" id="GO:0008270">
    <property type="term" value="F:zinc ion binding"/>
    <property type="evidence" value="ECO:0007669"/>
    <property type="project" value="UniProtKB-KW"/>
</dbReference>
<evidence type="ECO:0000256" key="3">
    <source>
        <dbReference type="ARBA" id="ARBA00022723"/>
    </source>
</evidence>
<sequence>FAFHCQNQQLPHNEHNFQNKCQQLISDEREFQYDNTDHVLYDHHGLYKHQHYSGRHQECIVGTGQCSPVKKDKIMDDLDESCTSESKNTNKRKFPHVNLEVPKVAVSGDPCYSYSKNFPLETAFHQSTRHCAPQDTQSDAASHSGRSSKHLRLGHNEIHQRIKPFMNNHFFNTATLIKSGSSKNDSLRHTTDGWIRGYNGESELGWDFEDDPWKGGRNSSVFRDWSCDMTVGAEANTDFHDDTQEIQRTNGRHTNNLASSQYNVQQQHTGCNILPTLHQYHVKQEHTGYKTSQKMSHKNRCCSSHTIDEARNSLGETAEESEKFNRGRQYKVVVVGIDAEMKRVRQEVNSTQHKSRNTSQGLPTFTCELRKVRSQGVASQTRYHRLHAPTRPYPCCHCPSRFNQLVHLQIHQRTHTGEKPFCCHTCGSRFNRKDRLKCHERIHTGEKPYPCPQCESSFQTVTSLRVHLHTHNPQTHYTCRICHAIFTHLSTFTAHWRMHDCGSDLSANDCTDKAKEGPISK</sequence>
<gene>
    <name evidence="14" type="ORF">OTU49_002570</name>
</gene>
<dbReference type="FunFam" id="3.30.160.60:FF:000446">
    <property type="entry name" value="Zinc finger protein"/>
    <property type="match status" value="1"/>
</dbReference>
<dbReference type="GO" id="GO:0000981">
    <property type="term" value="F:DNA-binding transcription factor activity, RNA polymerase II-specific"/>
    <property type="evidence" value="ECO:0007669"/>
    <property type="project" value="TreeGrafter"/>
</dbReference>
<keyword evidence="3" id="KW-0479">Metal-binding</keyword>
<reference evidence="14 15" key="1">
    <citation type="journal article" date="2024" name="BMC Genomics">
        <title>Genome assembly of redclaw crayfish (Cherax quadricarinatus) provides insights into its immune adaptation and hypoxia tolerance.</title>
        <authorList>
            <person name="Liu Z."/>
            <person name="Zheng J."/>
            <person name="Li H."/>
            <person name="Fang K."/>
            <person name="Wang S."/>
            <person name="He J."/>
            <person name="Zhou D."/>
            <person name="Weng S."/>
            <person name="Chi M."/>
            <person name="Gu Z."/>
            <person name="He J."/>
            <person name="Li F."/>
            <person name="Wang M."/>
        </authorList>
    </citation>
    <scope>NUCLEOTIDE SEQUENCE [LARGE SCALE GENOMIC DNA]</scope>
    <source>
        <strain evidence="14">ZL_2023a</strain>
    </source>
</reference>
<protein>
    <recommendedName>
        <fullName evidence="13">C2H2-type domain-containing protein</fullName>
    </recommendedName>
</protein>
<dbReference type="InterPro" id="IPR013087">
    <property type="entry name" value="Znf_C2H2_type"/>
</dbReference>